<feature type="signal peptide" evidence="1">
    <location>
        <begin position="1"/>
        <end position="24"/>
    </location>
</feature>
<accession>A0ABS7X9J3</accession>
<dbReference type="Proteomes" id="UP000663814">
    <property type="component" value="Unassembled WGS sequence"/>
</dbReference>
<name>A0ABS7X9J3_9GAMM</name>
<evidence type="ECO:0000313" key="3">
    <source>
        <dbReference type="Proteomes" id="UP000663814"/>
    </source>
</evidence>
<proteinExistence type="predicted"/>
<sequence>MLRTFLFSVSILLSSLVLPQQVYAAPILSQEIIDLDGNVLGNFAIDLRNVDGSGVITDWLVFNLTDFSPISIDSFFAEIDPTNLTSGLSLLFFDINDLSLQFLLQGFFEIDSGWFEVRDFNSGELISATGFTLSNAQLVSEPGTLLFLIASAFGLMLRRR</sequence>
<comment type="caution">
    <text evidence="2">The sequence shown here is derived from an EMBL/GenBank/DDBJ whole genome shotgun (WGS) entry which is preliminary data.</text>
</comment>
<organism evidence="2 3">
    <name type="scientific">Rheinheimera maricola</name>
    <dbReference type="NCBI Taxonomy" id="2793282"/>
    <lineage>
        <taxon>Bacteria</taxon>
        <taxon>Pseudomonadati</taxon>
        <taxon>Pseudomonadota</taxon>
        <taxon>Gammaproteobacteria</taxon>
        <taxon>Chromatiales</taxon>
        <taxon>Chromatiaceae</taxon>
        <taxon>Rheinheimera</taxon>
    </lineage>
</organism>
<keyword evidence="1" id="KW-0732">Signal</keyword>
<protein>
    <recommendedName>
        <fullName evidence="4">PEP-CTERM sorting domain-containing protein</fullName>
    </recommendedName>
</protein>
<evidence type="ECO:0008006" key="4">
    <source>
        <dbReference type="Google" id="ProtNLM"/>
    </source>
</evidence>
<dbReference type="RefSeq" id="WP_205309644.1">
    <property type="nucleotide sequence ID" value="NZ_JAERPS020000002.1"/>
</dbReference>
<reference evidence="2 3" key="1">
    <citation type="submission" date="2021-08" db="EMBL/GenBank/DDBJ databases">
        <title>Rheinheimera aquimaris sp. nov., isolated from seawater of the East Sea in Korea.</title>
        <authorList>
            <person name="Kim K.H."/>
            <person name="Wenting R."/>
            <person name="Kim K.R."/>
            <person name="Jeon C.O."/>
        </authorList>
    </citation>
    <scope>NUCLEOTIDE SEQUENCE [LARGE SCALE GENOMIC DNA]</scope>
    <source>
        <strain evidence="2 3">MA-13</strain>
    </source>
</reference>
<dbReference type="EMBL" id="JAERPS020000002">
    <property type="protein sequence ID" value="MBZ9611472.1"/>
    <property type="molecule type" value="Genomic_DNA"/>
</dbReference>
<evidence type="ECO:0000256" key="1">
    <source>
        <dbReference type="SAM" id="SignalP"/>
    </source>
</evidence>
<gene>
    <name evidence="2" type="ORF">I4W93_007670</name>
</gene>
<keyword evidence="3" id="KW-1185">Reference proteome</keyword>
<evidence type="ECO:0000313" key="2">
    <source>
        <dbReference type="EMBL" id="MBZ9611472.1"/>
    </source>
</evidence>
<feature type="chain" id="PRO_5046190189" description="PEP-CTERM sorting domain-containing protein" evidence="1">
    <location>
        <begin position="25"/>
        <end position="160"/>
    </location>
</feature>